<name>A0A316W7C4_9BASI</name>
<sequence>MAERCLTIDKYRRDRNALPHERFGRTSAAQLFLCLDKAPPPFLRLSPAKVKAKITYPTKMLPASVPLLPAHLLQARPATFGQQLSLWQDWVLQLCCHFD</sequence>
<accession>A0A316W7C4</accession>
<dbReference type="EMBL" id="KZ819359">
    <property type="protein sequence ID" value="PWN44631.1"/>
    <property type="molecule type" value="Genomic_DNA"/>
</dbReference>
<evidence type="ECO:0000313" key="1">
    <source>
        <dbReference type="EMBL" id="PWN44631.1"/>
    </source>
</evidence>
<dbReference type="AlphaFoldDB" id="A0A316W7C4"/>
<dbReference type="InParanoid" id="A0A316W7C4"/>
<gene>
    <name evidence="1" type="ORF">IE81DRAFT_345329</name>
</gene>
<evidence type="ECO:0000313" key="2">
    <source>
        <dbReference type="Proteomes" id="UP000245783"/>
    </source>
</evidence>
<protein>
    <submittedName>
        <fullName evidence="1">Uncharacterized protein</fullName>
    </submittedName>
</protein>
<reference evidence="1 2" key="1">
    <citation type="journal article" date="2018" name="Mol. Biol. Evol.">
        <title>Broad Genomic Sampling Reveals a Smut Pathogenic Ancestry of the Fungal Clade Ustilaginomycotina.</title>
        <authorList>
            <person name="Kijpornyongpan T."/>
            <person name="Mondo S.J."/>
            <person name="Barry K."/>
            <person name="Sandor L."/>
            <person name="Lee J."/>
            <person name="Lipzen A."/>
            <person name="Pangilinan J."/>
            <person name="LaButti K."/>
            <person name="Hainaut M."/>
            <person name="Henrissat B."/>
            <person name="Grigoriev I.V."/>
            <person name="Spatafora J.W."/>
            <person name="Aime M.C."/>
        </authorList>
    </citation>
    <scope>NUCLEOTIDE SEQUENCE [LARGE SCALE GENOMIC DNA]</scope>
    <source>
        <strain evidence="1 2">MCA 4658</strain>
    </source>
</reference>
<keyword evidence="2" id="KW-1185">Reference proteome</keyword>
<dbReference type="GeneID" id="37037775"/>
<proteinExistence type="predicted"/>
<organism evidence="1 2">
    <name type="scientific">Ceraceosorus guamensis</name>
    <dbReference type="NCBI Taxonomy" id="1522189"/>
    <lineage>
        <taxon>Eukaryota</taxon>
        <taxon>Fungi</taxon>
        <taxon>Dikarya</taxon>
        <taxon>Basidiomycota</taxon>
        <taxon>Ustilaginomycotina</taxon>
        <taxon>Exobasidiomycetes</taxon>
        <taxon>Ceraceosorales</taxon>
        <taxon>Ceraceosoraceae</taxon>
        <taxon>Ceraceosorus</taxon>
    </lineage>
</organism>
<dbReference type="Proteomes" id="UP000245783">
    <property type="component" value="Unassembled WGS sequence"/>
</dbReference>
<dbReference type="RefSeq" id="XP_025371791.1">
    <property type="nucleotide sequence ID" value="XM_025515905.1"/>
</dbReference>